<dbReference type="EMBL" id="CP102097">
    <property type="protein sequence ID" value="UUM32986.1"/>
    <property type="molecule type" value="Genomic_DNA"/>
</dbReference>
<feature type="transmembrane region" description="Helical" evidence="2">
    <location>
        <begin position="9"/>
        <end position="30"/>
    </location>
</feature>
<evidence type="ECO:0000313" key="4">
    <source>
        <dbReference type="Proteomes" id="UP001058602"/>
    </source>
</evidence>
<name>A0ABY5LMA1_9VIBR</name>
<keyword evidence="2" id="KW-0812">Transmembrane</keyword>
<keyword evidence="4" id="KW-1185">Reference proteome</keyword>
<gene>
    <name evidence="3" type="ORF">NP165_15660</name>
</gene>
<dbReference type="Proteomes" id="UP001058602">
    <property type="component" value="Chromosome 2"/>
</dbReference>
<reference evidence="3" key="1">
    <citation type="submission" date="2022-07" db="EMBL/GenBank/DDBJ databases">
        <title>Complete genome of Vibrio japonicus strain JCM 31412T and phylogenomic assessment of the Nereis clade of the genus Vibrio.</title>
        <authorList>
            <person name="Shlafstein M.D."/>
            <person name="Emsley S.A."/>
            <person name="Ushijima B."/>
            <person name="Videau P."/>
            <person name="Saw J.H."/>
        </authorList>
    </citation>
    <scope>NUCLEOTIDE SEQUENCE</scope>
    <source>
        <strain evidence="3">JCM 31412</strain>
    </source>
</reference>
<keyword evidence="2" id="KW-1133">Transmembrane helix</keyword>
<keyword evidence="2" id="KW-0472">Membrane</keyword>
<evidence type="ECO:0000256" key="1">
    <source>
        <dbReference type="SAM" id="MobiDB-lite"/>
    </source>
</evidence>
<feature type="region of interest" description="Disordered" evidence="1">
    <location>
        <begin position="120"/>
        <end position="144"/>
    </location>
</feature>
<dbReference type="RefSeq" id="WP_257086685.1">
    <property type="nucleotide sequence ID" value="NZ_CP102097.1"/>
</dbReference>
<protein>
    <submittedName>
        <fullName evidence="3">DUF2850 domain-containing protein</fullName>
    </submittedName>
</protein>
<organism evidence="3 4">
    <name type="scientific">Vibrio japonicus</name>
    <dbReference type="NCBI Taxonomy" id="1824638"/>
    <lineage>
        <taxon>Bacteria</taxon>
        <taxon>Pseudomonadati</taxon>
        <taxon>Pseudomonadota</taxon>
        <taxon>Gammaproteobacteria</taxon>
        <taxon>Vibrionales</taxon>
        <taxon>Vibrionaceae</taxon>
        <taxon>Vibrio</taxon>
    </lineage>
</organism>
<evidence type="ECO:0000313" key="3">
    <source>
        <dbReference type="EMBL" id="UUM32986.1"/>
    </source>
</evidence>
<sequence>MEKTKIVKLLLTTLPVSFAIGFSALIYFSYQDFVNPKHVYGRWIEIGTPQYNTEVLELGENKVLRNERFIATHFEFDGKKIYITTGEGTFVYQIVGTFKSPQLKRLQPNSPPQRFVKEGYEDTISEEGGGAKNRRAALSEHFGS</sequence>
<evidence type="ECO:0000256" key="2">
    <source>
        <dbReference type="SAM" id="Phobius"/>
    </source>
</evidence>
<dbReference type="Pfam" id="PF11012">
    <property type="entry name" value="DUF2850"/>
    <property type="match status" value="1"/>
</dbReference>
<accession>A0ABY5LMA1</accession>
<dbReference type="InterPro" id="IPR021271">
    <property type="entry name" value="DUF2850"/>
</dbReference>
<proteinExistence type="predicted"/>